<evidence type="ECO:0000259" key="1">
    <source>
        <dbReference type="Pfam" id="PF13619"/>
    </source>
</evidence>
<organism evidence="2 3">
    <name type="scientific">Subtercola frigoramans</name>
    <dbReference type="NCBI Taxonomy" id="120298"/>
    <lineage>
        <taxon>Bacteria</taxon>
        <taxon>Bacillati</taxon>
        <taxon>Actinomycetota</taxon>
        <taxon>Actinomycetes</taxon>
        <taxon>Micrococcales</taxon>
        <taxon>Microbacteriaceae</taxon>
        <taxon>Subtercola</taxon>
    </lineage>
</organism>
<comment type="caution">
    <text evidence="2">The sequence shown here is derived from an EMBL/GenBank/DDBJ whole genome shotgun (WGS) entry which is preliminary data.</text>
</comment>
<dbReference type="InterPro" id="IPR025309">
    <property type="entry name" value="KTSC_dom"/>
</dbReference>
<evidence type="ECO:0000313" key="3">
    <source>
        <dbReference type="Proteomes" id="UP000776164"/>
    </source>
</evidence>
<protein>
    <recommendedName>
        <fullName evidence="1">KTSC domain-containing protein</fullName>
    </recommendedName>
</protein>
<dbReference type="Proteomes" id="UP000776164">
    <property type="component" value="Unassembled WGS sequence"/>
</dbReference>
<feature type="domain" description="KTSC" evidence="1">
    <location>
        <begin position="9"/>
        <end position="66"/>
    </location>
</feature>
<keyword evidence="3" id="KW-1185">Reference proteome</keyword>
<name>A0ABS2L8C3_9MICO</name>
<evidence type="ECO:0000313" key="2">
    <source>
        <dbReference type="EMBL" id="MBM7473136.1"/>
    </source>
</evidence>
<dbReference type="RefSeq" id="WP_205110360.1">
    <property type="nucleotide sequence ID" value="NZ_BAAAHT010000010.1"/>
</dbReference>
<reference evidence="2 3" key="1">
    <citation type="submission" date="2021-01" db="EMBL/GenBank/DDBJ databases">
        <title>Sequencing the genomes of 1000 actinobacteria strains.</title>
        <authorList>
            <person name="Klenk H.-P."/>
        </authorList>
    </citation>
    <scope>NUCLEOTIDE SEQUENCE [LARGE SCALE GENOMIC DNA]</scope>
    <source>
        <strain evidence="2 3">DSM 13057</strain>
    </source>
</reference>
<accession>A0ABS2L8C3</accession>
<sequence length="71" mass="8210">MPEMISTPESSNVEAIGYDQQYEEVWVVFRSSGAYRYPGVPEHVWEEFVRSSSKGQFVNQVLKVDYVGFRS</sequence>
<proteinExistence type="predicted"/>
<dbReference type="Pfam" id="PF13619">
    <property type="entry name" value="KTSC"/>
    <property type="match status" value="1"/>
</dbReference>
<dbReference type="EMBL" id="JAFBBU010000001">
    <property type="protein sequence ID" value="MBM7473136.1"/>
    <property type="molecule type" value="Genomic_DNA"/>
</dbReference>
<gene>
    <name evidence="2" type="ORF">JOE66_002770</name>
</gene>